<organism evidence="4 5">
    <name type="scientific">Stomoxys calcitrans</name>
    <name type="common">Stable fly</name>
    <name type="synonym">Conops calcitrans</name>
    <dbReference type="NCBI Taxonomy" id="35570"/>
    <lineage>
        <taxon>Eukaryota</taxon>
        <taxon>Metazoa</taxon>
        <taxon>Ecdysozoa</taxon>
        <taxon>Arthropoda</taxon>
        <taxon>Hexapoda</taxon>
        <taxon>Insecta</taxon>
        <taxon>Pterygota</taxon>
        <taxon>Neoptera</taxon>
        <taxon>Endopterygota</taxon>
        <taxon>Diptera</taxon>
        <taxon>Brachycera</taxon>
        <taxon>Muscomorpha</taxon>
        <taxon>Muscoidea</taxon>
        <taxon>Muscidae</taxon>
        <taxon>Stomoxys</taxon>
    </lineage>
</organism>
<dbReference type="PROSITE" id="PS51155">
    <property type="entry name" value="CHIT_BIND_RR_2"/>
    <property type="match status" value="1"/>
</dbReference>
<dbReference type="Proteomes" id="UP000095300">
    <property type="component" value="Unassembled WGS sequence"/>
</dbReference>
<sequence length="119" mass="13566">MFKFIVLFALLAFALADDGDYHAEVKSWKNDVRHDGFDYNLETSNHIREAASGDEHGNIHGSFEFLSPEGEHIKVSYVADEHGFHPESDVLPKPHPIPEHILKSIEYIKTHPAKQESHH</sequence>
<dbReference type="InterPro" id="IPR050468">
    <property type="entry name" value="Cuticle_Struct_Prot"/>
</dbReference>
<keyword evidence="3" id="KW-0732">Signal</keyword>
<evidence type="ECO:0000256" key="1">
    <source>
        <dbReference type="ARBA" id="ARBA00022460"/>
    </source>
</evidence>
<gene>
    <name evidence="4" type="primary">106089274</name>
</gene>
<evidence type="ECO:0000256" key="2">
    <source>
        <dbReference type="PROSITE-ProRule" id="PRU00497"/>
    </source>
</evidence>
<dbReference type="InterPro" id="IPR031311">
    <property type="entry name" value="CHIT_BIND_RR_consensus"/>
</dbReference>
<dbReference type="GO" id="GO:0062129">
    <property type="term" value="C:chitin-based extracellular matrix"/>
    <property type="evidence" value="ECO:0007669"/>
    <property type="project" value="TreeGrafter"/>
</dbReference>
<dbReference type="GO" id="GO:0008010">
    <property type="term" value="F:structural constituent of chitin-based larval cuticle"/>
    <property type="evidence" value="ECO:0007669"/>
    <property type="project" value="TreeGrafter"/>
</dbReference>
<dbReference type="STRING" id="35570.A0A1I8Q6C7"/>
<evidence type="ECO:0000256" key="3">
    <source>
        <dbReference type="SAM" id="SignalP"/>
    </source>
</evidence>
<dbReference type="PROSITE" id="PS00233">
    <property type="entry name" value="CHIT_BIND_RR_1"/>
    <property type="match status" value="1"/>
</dbReference>
<dbReference type="Pfam" id="PF00379">
    <property type="entry name" value="Chitin_bind_4"/>
    <property type="match status" value="1"/>
</dbReference>
<dbReference type="EnsemblMetazoa" id="SCAU014324-RA">
    <property type="protein sequence ID" value="SCAU014324-PA"/>
    <property type="gene ID" value="SCAU014324"/>
</dbReference>
<dbReference type="OrthoDB" id="6343684at2759"/>
<evidence type="ECO:0000313" key="5">
    <source>
        <dbReference type="Proteomes" id="UP000095300"/>
    </source>
</evidence>
<dbReference type="PANTHER" id="PTHR10380">
    <property type="entry name" value="CUTICLE PROTEIN"/>
    <property type="match status" value="1"/>
</dbReference>
<dbReference type="KEGG" id="scac:106089274"/>
<dbReference type="InterPro" id="IPR000618">
    <property type="entry name" value="Insect_cuticle"/>
</dbReference>
<feature type="signal peptide" evidence="3">
    <location>
        <begin position="1"/>
        <end position="16"/>
    </location>
</feature>
<dbReference type="PANTHER" id="PTHR10380:SF237">
    <property type="entry name" value="CUTICULAR PROTEIN 65AU, ISOFORM A-RELATED"/>
    <property type="match status" value="1"/>
</dbReference>
<dbReference type="PRINTS" id="PR00947">
    <property type="entry name" value="CUTICLE"/>
</dbReference>
<proteinExistence type="predicted"/>
<reference evidence="4" key="1">
    <citation type="submission" date="2020-05" db="UniProtKB">
        <authorList>
            <consortium name="EnsemblMetazoa"/>
        </authorList>
    </citation>
    <scope>IDENTIFICATION</scope>
    <source>
        <strain evidence="4">USDA</strain>
    </source>
</reference>
<keyword evidence="5" id="KW-1185">Reference proteome</keyword>
<dbReference type="AlphaFoldDB" id="A0A1I8Q6C7"/>
<evidence type="ECO:0008006" key="6">
    <source>
        <dbReference type="Google" id="ProtNLM"/>
    </source>
</evidence>
<name>A0A1I8Q6C7_STOCA</name>
<accession>A0A1I8Q6C7</accession>
<keyword evidence="1 2" id="KW-0193">Cuticle</keyword>
<evidence type="ECO:0000313" key="4">
    <source>
        <dbReference type="EnsemblMetazoa" id="SCAU014324-PA"/>
    </source>
</evidence>
<feature type="chain" id="PRO_5009327770" description="Pupal cuticle protein Edg-78E-like" evidence="3">
    <location>
        <begin position="17"/>
        <end position="119"/>
    </location>
</feature>
<protein>
    <recommendedName>
        <fullName evidence="6">Pupal cuticle protein Edg-78E-like</fullName>
    </recommendedName>
</protein>
<dbReference type="VEuPathDB" id="VectorBase:SCAU014324"/>